<sequence length="156" mass="17884">MNDWWQGLNAREQKMVGGCTLVLVLALFWFALWQPLNESVNRSQVKAQQQEQLLRWVHENVAKYEELKRQGGNRGSSGSLSAVVNRTAKRYQIDIARMQPQGDDLQVWIDQVAFNDLIHFLEQIQQREGLVIQAIDIVSGDEQGTVKVRRLQVGRG</sequence>
<dbReference type="Proteomes" id="UP000307999">
    <property type="component" value="Unassembled WGS sequence"/>
</dbReference>
<evidence type="ECO:0000256" key="9">
    <source>
        <dbReference type="ARBA" id="ARBA00023136"/>
    </source>
</evidence>
<keyword evidence="13" id="KW-1185">Reference proteome</keyword>
<feature type="transmembrane region" description="Helical" evidence="11">
    <location>
        <begin position="15"/>
        <end position="33"/>
    </location>
</feature>
<keyword evidence="7 10" id="KW-0653">Protein transport</keyword>
<keyword evidence="8 11" id="KW-1133">Transmembrane helix</keyword>
<dbReference type="Pfam" id="PF04612">
    <property type="entry name" value="T2SSM"/>
    <property type="match status" value="1"/>
</dbReference>
<organism evidence="12 13">
    <name type="scientific">Thalassotalea mangrovi</name>
    <dbReference type="NCBI Taxonomy" id="2572245"/>
    <lineage>
        <taxon>Bacteria</taxon>
        <taxon>Pseudomonadati</taxon>
        <taxon>Pseudomonadota</taxon>
        <taxon>Gammaproteobacteria</taxon>
        <taxon>Alteromonadales</taxon>
        <taxon>Colwelliaceae</taxon>
        <taxon>Thalassotalea</taxon>
    </lineage>
</organism>
<keyword evidence="5 10" id="KW-0997">Cell inner membrane</keyword>
<dbReference type="Gene3D" id="3.30.1360.100">
    <property type="entry name" value="General secretion pathway protein M, EpsM"/>
    <property type="match status" value="1"/>
</dbReference>
<evidence type="ECO:0000256" key="2">
    <source>
        <dbReference type="ARBA" id="ARBA00010637"/>
    </source>
</evidence>
<proteinExistence type="inferred from homology"/>
<dbReference type="OrthoDB" id="6624834at2"/>
<comment type="similarity">
    <text evidence="2 10">Belongs to the GSP M family.</text>
</comment>
<dbReference type="EMBL" id="SWDB01000007">
    <property type="protein sequence ID" value="TKB46684.1"/>
    <property type="molecule type" value="Genomic_DNA"/>
</dbReference>
<name>A0A4U1B7U3_9GAMM</name>
<dbReference type="RefSeq" id="WP_136734751.1">
    <property type="nucleotide sequence ID" value="NZ_SWDB01000007.1"/>
</dbReference>
<evidence type="ECO:0000256" key="8">
    <source>
        <dbReference type="ARBA" id="ARBA00022989"/>
    </source>
</evidence>
<keyword evidence="6 11" id="KW-0812">Transmembrane</keyword>
<evidence type="ECO:0000256" key="6">
    <source>
        <dbReference type="ARBA" id="ARBA00022692"/>
    </source>
</evidence>
<evidence type="ECO:0000256" key="10">
    <source>
        <dbReference type="PIRNR" id="PIRNR006291"/>
    </source>
</evidence>
<protein>
    <recommendedName>
        <fullName evidence="10">Type II secretion system protein M</fullName>
        <shortName evidence="10">T2SS protein M</shortName>
    </recommendedName>
    <alternativeName>
        <fullName evidence="10">General secretion pathway protein M</fullName>
    </alternativeName>
</protein>
<evidence type="ECO:0000313" key="13">
    <source>
        <dbReference type="Proteomes" id="UP000307999"/>
    </source>
</evidence>
<evidence type="ECO:0000256" key="3">
    <source>
        <dbReference type="ARBA" id="ARBA00022448"/>
    </source>
</evidence>
<evidence type="ECO:0000256" key="7">
    <source>
        <dbReference type="ARBA" id="ARBA00022927"/>
    </source>
</evidence>
<evidence type="ECO:0000313" key="12">
    <source>
        <dbReference type="EMBL" id="TKB46684.1"/>
    </source>
</evidence>
<comment type="function">
    <text evidence="10">Inner membrane component of the type II secretion system required for the energy-dependent secretion of extracellular factors such as proteases and toxins from the periplasm.</text>
</comment>
<keyword evidence="9 10" id="KW-0472">Membrane</keyword>
<comment type="subcellular location">
    <subcellularLocation>
        <location evidence="1">Cell inner membrane</location>
        <topology evidence="1">Single-pass membrane protein</topology>
    </subcellularLocation>
</comment>
<keyword evidence="3 10" id="KW-0813">Transport</keyword>
<comment type="caution">
    <text evidence="12">The sequence shown here is derived from an EMBL/GenBank/DDBJ whole genome shotgun (WGS) entry which is preliminary data.</text>
</comment>
<dbReference type="InterPro" id="IPR023229">
    <property type="entry name" value="T2SS_M_periplasmic_sf"/>
</dbReference>
<dbReference type="AlphaFoldDB" id="A0A4U1B7U3"/>
<keyword evidence="4 10" id="KW-1003">Cell membrane</keyword>
<dbReference type="SUPFAM" id="SSF103054">
    <property type="entry name" value="General secretion pathway protein M, EpsM"/>
    <property type="match status" value="1"/>
</dbReference>
<evidence type="ECO:0000256" key="4">
    <source>
        <dbReference type="ARBA" id="ARBA00022475"/>
    </source>
</evidence>
<reference evidence="12 13" key="1">
    <citation type="submission" date="2019-04" db="EMBL/GenBank/DDBJ databases">
        <title>Thalassotalea guangxiensis sp. nov., isolated from sediment of the coastal wetland.</title>
        <authorList>
            <person name="Zheng S."/>
            <person name="Zhang D."/>
        </authorList>
    </citation>
    <scope>NUCLEOTIDE SEQUENCE [LARGE SCALE GENOMIC DNA]</scope>
    <source>
        <strain evidence="12 13">ZS-4</strain>
    </source>
</reference>
<dbReference type="PIRSF" id="PIRSF006291">
    <property type="entry name" value="GspM"/>
    <property type="match status" value="1"/>
</dbReference>
<dbReference type="GO" id="GO:0015627">
    <property type="term" value="C:type II protein secretion system complex"/>
    <property type="evidence" value="ECO:0007669"/>
    <property type="project" value="InterPro"/>
</dbReference>
<dbReference type="GO" id="GO:0005886">
    <property type="term" value="C:plasma membrane"/>
    <property type="evidence" value="ECO:0007669"/>
    <property type="project" value="UniProtKB-SubCell"/>
</dbReference>
<evidence type="ECO:0000256" key="1">
    <source>
        <dbReference type="ARBA" id="ARBA00004377"/>
    </source>
</evidence>
<gene>
    <name evidence="12" type="ORF">E8M12_03775</name>
</gene>
<accession>A0A4U1B7U3</accession>
<dbReference type="InterPro" id="IPR007690">
    <property type="entry name" value="T2SS_GspM"/>
</dbReference>
<evidence type="ECO:0000256" key="5">
    <source>
        <dbReference type="ARBA" id="ARBA00022519"/>
    </source>
</evidence>
<evidence type="ECO:0000256" key="11">
    <source>
        <dbReference type="SAM" id="Phobius"/>
    </source>
</evidence>
<dbReference type="GO" id="GO:0015628">
    <property type="term" value="P:protein secretion by the type II secretion system"/>
    <property type="evidence" value="ECO:0007669"/>
    <property type="project" value="InterPro"/>
</dbReference>